<dbReference type="PROSITE" id="PS50850">
    <property type="entry name" value="MFS"/>
    <property type="match status" value="1"/>
</dbReference>
<feature type="transmembrane region" description="Helical" evidence="5">
    <location>
        <begin position="423"/>
        <end position="442"/>
    </location>
</feature>
<gene>
    <name evidence="7" type="ORF">FK219_010455</name>
</gene>
<dbReference type="InterPro" id="IPR011701">
    <property type="entry name" value="MFS"/>
</dbReference>
<feature type="transmembrane region" description="Helical" evidence="5">
    <location>
        <begin position="73"/>
        <end position="93"/>
    </location>
</feature>
<dbReference type="GO" id="GO:0022857">
    <property type="term" value="F:transmembrane transporter activity"/>
    <property type="evidence" value="ECO:0007669"/>
    <property type="project" value="InterPro"/>
</dbReference>
<sequence length="458" mass="47350">MNTLNRRALAVAIFAAFVAFLDGTVINVALPAITDELGGGLPVQQWVVDAYLITLGALILLAGSLSDLFGRVAILRIGLIGFGVTSIACGLAPTAELLIVARAAQGVAGALLVPSSLALIMSTHRGATQAKAIGIWTAWTSAAFLAGPLIGGVLTDLASWRWVFVINVIPIAVTLVLMLPMRNEPAETRVPIDYPGALLGAVGLGGLVFGLIEQANYGWGDPIVLVPLIIGVLCLAGFLVRERRAAHPMLPLGLFRSRNFAVGNLATVTIYAALAVGSLVIVIYLQQGIGLSATLAGLVLLPVTIFNIALSSWFGTLAGRYGPRWFMAGGPALASVGFLLMLAIDEPFDFVTQALPGVLLFGLGLTMTIAPLTSAILGAIDPRQSGIASATNNAVSRVAGLIAIAVLGLVIGTEVDGAWFDRALILCAALLAAGAITSAIGIRNEVVPDDEKVSAENR</sequence>
<feature type="transmembrane region" description="Helical" evidence="5">
    <location>
        <begin position="160"/>
        <end position="180"/>
    </location>
</feature>
<feature type="transmembrane region" description="Helical" evidence="5">
    <location>
        <begin position="261"/>
        <end position="285"/>
    </location>
</feature>
<evidence type="ECO:0000256" key="4">
    <source>
        <dbReference type="ARBA" id="ARBA00023136"/>
    </source>
</evidence>
<accession>A0A9E5JRR6</accession>
<dbReference type="EMBL" id="VIKT02000018">
    <property type="protein sequence ID" value="NHF63652.1"/>
    <property type="molecule type" value="Genomic_DNA"/>
</dbReference>
<dbReference type="Gene3D" id="1.20.1250.20">
    <property type="entry name" value="MFS general substrate transporter like domains"/>
    <property type="match status" value="1"/>
</dbReference>
<dbReference type="SUPFAM" id="SSF103473">
    <property type="entry name" value="MFS general substrate transporter"/>
    <property type="match status" value="1"/>
</dbReference>
<dbReference type="Proteomes" id="UP000818266">
    <property type="component" value="Unassembled WGS sequence"/>
</dbReference>
<feature type="transmembrane region" description="Helical" evidence="5">
    <location>
        <begin position="291"/>
        <end position="313"/>
    </location>
</feature>
<evidence type="ECO:0000259" key="6">
    <source>
        <dbReference type="PROSITE" id="PS50850"/>
    </source>
</evidence>
<evidence type="ECO:0000256" key="2">
    <source>
        <dbReference type="ARBA" id="ARBA00022692"/>
    </source>
</evidence>
<evidence type="ECO:0000256" key="3">
    <source>
        <dbReference type="ARBA" id="ARBA00022989"/>
    </source>
</evidence>
<feature type="transmembrane region" description="Helical" evidence="5">
    <location>
        <begin position="99"/>
        <end position="121"/>
    </location>
</feature>
<proteinExistence type="predicted"/>
<reference evidence="7 8" key="2">
    <citation type="submission" date="2020-03" db="EMBL/GenBank/DDBJ databases">
        <title>Chryseoglobus sp. isolated from a deep-sea seamount.</title>
        <authorList>
            <person name="Zhang D.-C."/>
        </authorList>
    </citation>
    <scope>NUCLEOTIDE SEQUENCE [LARGE SCALE GENOMIC DNA]</scope>
    <source>
        <strain evidence="7 8">KN1116</strain>
    </source>
</reference>
<evidence type="ECO:0000256" key="5">
    <source>
        <dbReference type="SAM" id="Phobius"/>
    </source>
</evidence>
<keyword evidence="4 5" id="KW-0472">Membrane</keyword>
<dbReference type="GO" id="GO:0005886">
    <property type="term" value="C:plasma membrane"/>
    <property type="evidence" value="ECO:0007669"/>
    <property type="project" value="UniProtKB-SubCell"/>
</dbReference>
<dbReference type="InterPro" id="IPR020846">
    <property type="entry name" value="MFS_dom"/>
</dbReference>
<dbReference type="RefSeq" id="WP_152582647.1">
    <property type="nucleotide sequence ID" value="NZ_VIKT02000018.1"/>
</dbReference>
<feature type="transmembrane region" description="Helical" evidence="5">
    <location>
        <begin position="392"/>
        <end position="411"/>
    </location>
</feature>
<dbReference type="Gene3D" id="1.20.1720.10">
    <property type="entry name" value="Multidrug resistance protein D"/>
    <property type="match status" value="1"/>
</dbReference>
<feature type="transmembrane region" description="Helical" evidence="5">
    <location>
        <begin position="356"/>
        <end position="380"/>
    </location>
</feature>
<feature type="transmembrane region" description="Helical" evidence="5">
    <location>
        <begin position="325"/>
        <end position="344"/>
    </location>
</feature>
<feature type="transmembrane region" description="Helical" evidence="5">
    <location>
        <begin position="133"/>
        <end position="154"/>
    </location>
</feature>
<keyword evidence="3 5" id="KW-1133">Transmembrane helix</keyword>
<evidence type="ECO:0000256" key="1">
    <source>
        <dbReference type="ARBA" id="ARBA00004651"/>
    </source>
</evidence>
<dbReference type="PANTHER" id="PTHR42718:SF42">
    <property type="entry name" value="EXPORT PROTEIN"/>
    <property type="match status" value="1"/>
</dbReference>
<feature type="domain" description="Major facilitator superfamily (MFS) profile" evidence="6">
    <location>
        <begin position="8"/>
        <end position="446"/>
    </location>
</feature>
<dbReference type="PANTHER" id="PTHR42718">
    <property type="entry name" value="MAJOR FACILITATOR SUPERFAMILY MULTIDRUG TRANSPORTER MFSC"/>
    <property type="match status" value="1"/>
</dbReference>
<feature type="transmembrane region" description="Helical" evidence="5">
    <location>
        <begin position="47"/>
        <end position="66"/>
    </location>
</feature>
<feature type="transmembrane region" description="Helical" evidence="5">
    <location>
        <begin position="224"/>
        <end position="240"/>
    </location>
</feature>
<keyword evidence="2 5" id="KW-0812">Transmembrane</keyword>
<dbReference type="OrthoDB" id="7375466at2"/>
<evidence type="ECO:0000313" key="7">
    <source>
        <dbReference type="EMBL" id="NHF63652.1"/>
    </source>
</evidence>
<reference evidence="7 8" key="1">
    <citation type="submission" date="2019-06" db="EMBL/GenBank/DDBJ databases">
        <authorList>
            <person name="De-Chao Zhang Q."/>
        </authorList>
    </citation>
    <scope>NUCLEOTIDE SEQUENCE [LARGE SCALE GENOMIC DNA]</scope>
    <source>
        <strain evidence="7 8">KN1116</strain>
    </source>
</reference>
<evidence type="ECO:0000313" key="8">
    <source>
        <dbReference type="Proteomes" id="UP000818266"/>
    </source>
</evidence>
<keyword evidence="8" id="KW-1185">Reference proteome</keyword>
<feature type="transmembrane region" description="Helical" evidence="5">
    <location>
        <begin position="192"/>
        <end position="212"/>
    </location>
</feature>
<name>A0A9E5JRR6_9MICO</name>
<organism evidence="7 8">
    <name type="scientific">Microcella pacifica</name>
    <dbReference type="NCBI Taxonomy" id="2591847"/>
    <lineage>
        <taxon>Bacteria</taxon>
        <taxon>Bacillati</taxon>
        <taxon>Actinomycetota</taxon>
        <taxon>Actinomycetes</taxon>
        <taxon>Micrococcales</taxon>
        <taxon>Microbacteriaceae</taxon>
        <taxon>Microcella</taxon>
    </lineage>
</organism>
<dbReference type="InterPro" id="IPR036259">
    <property type="entry name" value="MFS_trans_sf"/>
</dbReference>
<dbReference type="AlphaFoldDB" id="A0A9E5JRR6"/>
<comment type="caution">
    <text evidence="7">The sequence shown here is derived from an EMBL/GenBank/DDBJ whole genome shotgun (WGS) entry which is preliminary data.</text>
</comment>
<dbReference type="Pfam" id="PF07690">
    <property type="entry name" value="MFS_1"/>
    <property type="match status" value="1"/>
</dbReference>
<dbReference type="CDD" id="cd17321">
    <property type="entry name" value="MFS_MMR_MDR_like"/>
    <property type="match status" value="1"/>
</dbReference>
<comment type="subcellular location">
    <subcellularLocation>
        <location evidence="1">Cell membrane</location>
        <topology evidence="1">Multi-pass membrane protein</topology>
    </subcellularLocation>
</comment>
<protein>
    <submittedName>
        <fullName evidence="7">MFS transporter</fullName>
    </submittedName>
</protein>